<evidence type="ECO:0000313" key="1">
    <source>
        <dbReference type="EMBL" id="PWU46344.1"/>
    </source>
</evidence>
<comment type="caution">
    <text evidence="1">The sequence shown here is derived from an EMBL/GenBank/DDBJ whole genome shotgun (WGS) entry which is preliminary data.</text>
</comment>
<evidence type="ECO:0008006" key="3">
    <source>
        <dbReference type="Google" id="ProtNLM"/>
    </source>
</evidence>
<sequence length="203" mass="21283">MTVTESVALIRFPQASHAYQGLSELRQLDADLTSLDIRSAALLERRPDGTLHMPELGDVSIGAGTATGGLIGMLVGVLGGPLGLLLGFGTGTLVGGVFDIDRATKVDGTLALLSREIPPGTTVLILEAAETTPEPLDQLAARFDATVERQPTSEVTAEIEAAAAAAGAAQKEANRVLRERKRAELRAKLDEHINTAKQKLNIG</sequence>
<dbReference type="OrthoDB" id="3872846at2"/>
<reference evidence="2" key="1">
    <citation type="submission" date="2018-05" db="EMBL/GenBank/DDBJ databases">
        <title>Micromonospora globispora sp. nov. and Micromonospora rugosa sp. nov., isolated from marine sediment.</title>
        <authorList>
            <person name="Carro L."/>
            <person name="Aysel V."/>
            <person name="Cetin D."/>
            <person name="Igual J.M."/>
            <person name="Klenk H.-P."/>
            <person name="Trujillo M.E."/>
            <person name="Sahin N."/>
        </authorList>
    </citation>
    <scope>NUCLEOTIDE SEQUENCE [LARGE SCALE GENOMIC DNA]</scope>
    <source>
        <strain evidence="2">S2904</strain>
    </source>
</reference>
<protein>
    <recommendedName>
        <fullName evidence="3">DUF1269 domain-containing protein</fullName>
    </recommendedName>
</protein>
<proteinExistence type="predicted"/>
<evidence type="ECO:0000313" key="2">
    <source>
        <dbReference type="Proteomes" id="UP000245683"/>
    </source>
</evidence>
<dbReference type="AlphaFoldDB" id="A0A317K223"/>
<keyword evidence="2" id="KW-1185">Reference proteome</keyword>
<dbReference type="EMBL" id="QGSV01000222">
    <property type="protein sequence ID" value="PWU46344.1"/>
    <property type="molecule type" value="Genomic_DNA"/>
</dbReference>
<accession>A0A317K223</accession>
<gene>
    <name evidence="1" type="ORF">DLJ46_18475</name>
</gene>
<dbReference type="RefSeq" id="WP_109945884.1">
    <property type="nucleotide sequence ID" value="NZ_QGGF01000474.1"/>
</dbReference>
<dbReference type="Proteomes" id="UP000245683">
    <property type="component" value="Unassembled WGS sequence"/>
</dbReference>
<organism evidence="1 2">
    <name type="scientific">Micromonospora globispora</name>
    <dbReference type="NCBI Taxonomy" id="1450148"/>
    <lineage>
        <taxon>Bacteria</taxon>
        <taxon>Bacillati</taxon>
        <taxon>Actinomycetota</taxon>
        <taxon>Actinomycetes</taxon>
        <taxon>Micromonosporales</taxon>
        <taxon>Micromonosporaceae</taxon>
        <taxon>Micromonospora</taxon>
    </lineage>
</organism>
<name>A0A317K223_9ACTN</name>